<feature type="transmembrane region" description="Helical" evidence="1">
    <location>
        <begin position="28"/>
        <end position="51"/>
    </location>
</feature>
<keyword evidence="1" id="KW-0812">Transmembrane</keyword>
<dbReference type="Proteomes" id="UP000050783">
    <property type="component" value="Unassembled WGS sequence"/>
</dbReference>
<dbReference type="AlphaFoldDB" id="A0A0P1EGS4"/>
<protein>
    <submittedName>
        <fullName evidence="2">Uncharacterized protein</fullName>
    </submittedName>
</protein>
<evidence type="ECO:0000313" key="2">
    <source>
        <dbReference type="EMBL" id="CUH49058.1"/>
    </source>
</evidence>
<name>A0A0P1EGS4_9RHOB</name>
<reference evidence="2 3" key="1">
    <citation type="submission" date="2015-09" db="EMBL/GenBank/DDBJ databases">
        <authorList>
            <consortium name="Swine Surveillance"/>
        </authorList>
    </citation>
    <scope>NUCLEOTIDE SEQUENCE [LARGE SCALE GENOMIC DNA]</scope>
    <source>
        <strain evidence="2 3">CECT 4292</strain>
    </source>
</reference>
<dbReference type="EMBL" id="CYPU01000055">
    <property type="protein sequence ID" value="CUH49058.1"/>
    <property type="molecule type" value="Genomic_DNA"/>
</dbReference>
<evidence type="ECO:0000256" key="1">
    <source>
        <dbReference type="SAM" id="Phobius"/>
    </source>
</evidence>
<gene>
    <name evidence="2" type="ORF">RUA4292_03252</name>
</gene>
<evidence type="ECO:0000313" key="3">
    <source>
        <dbReference type="Proteomes" id="UP000050783"/>
    </source>
</evidence>
<accession>A0A0P1EGS4</accession>
<keyword evidence="1" id="KW-0472">Membrane</keyword>
<keyword evidence="1" id="KW-1133">Transmembrane helix</keyword>
<sequence>MGILVLAVVTGFIGAAIALISGYGVFTVIGVYCLIGLASILLISLPAIWLCSLRKRWSQNTYGELNSEV</sequence>
<organism evidence="2 3">
    <name type="scientific">Ruegeria atlantica</name>
    <dbReference type="NCBI Taxonomy" id="81569"/>
    <lineage>
        <taxon>Bacteria</taxon>
        <taxon>Pseudomonadati</taxon>
        <taxon>Pseudomonadota</taxon>
        <taxon>Alphaproteobacteria</taxon>
        <taxon>Rhodobacterales</taxon>
        <taxon>Roseobacteraceae</taxon>
        <taxon>Ruegeria</taxon>
    </lineage>
</organism>
<proteinExistence type="predicted"/>